<accession>A0AA48GY68</accession>
<dbReference type="Gene3D" id="3.10.450.40">
    <property type="match status" value="1"/>
</dbReference>
<feature type="active site" evidence="7">
    <location>
        <position position="339"/>
    </location>
</feature>
<organism evidence="11 12">
    <name type="scientific">Mesoterricola sediminis</name>
    <dbReference type="NCBI Taxonomy" id="2927980"/>
    <lineage>
        <taxon>Bacteria</taxon>
        <taxon>Pseudomonadati</taxon>
        <taxon>Acidobacteriota</taxon>
        <taxon>Holophagae</taxon>
        <taxon>Holophagales</taxon>
        <taxon>Holophagaceae</taxon>
        <taxon>Mesoterricola</taxon>
    </lineage>
</organism>
<keyword evidence="6 8" id="KW-0482">Metalloprotease</keyword>
<proteinExistence type="inferred from homology"/>
<dbReference type="GO" id="GO:0005576">
    <property type="term" value="C:extracellular region"/>
    <property type="evidence" value="ECO:0007669"/>
    <property type="project" value="UniProtKB-SubCell"/>
</dbReference>
<dbReference type="InterPro" id="IPR001570">
    <property type="entry name" value="Peptidase_M4_C_domain"/>
</dbReference>
<dbReference type="GO" id="GO:0006508">
    <property type="term" value="P:proteolysis"/>
    <property type="evidence" value="ECO:0007669"/>
    <property type="project" value="UniProtKB-KW"/>
</dbReference>
<dbReference type="Gene3D" id="3.10.450.490">
    <property type="match status" value="1"/>
</dbReference>
<dbReference type="EC" id="3.4.24.-" evidence="8"/>
<dbReference type="InterPro" id="IPR050728">
    <property type="entry name" value="Zinc_Metalloprotease_M4"/>
</dbReference>
<dbReference type="CDD" id="cd09597">
    <property type="entry name" value="M4_TLP"/>
    <property type="match status" value="1"/>
</dbReference>
<dbReference type="Pfam" id="PF02868">
    <property type="entry name" value="Peptidase_M4_C"/>
    <property type="match status" value="1"/>
</dbReference>
<dbReference type="AlphaFoldDB" id="A0AA48GY68"/>
<dbReference type="Proteomes" id="UP001228113">
    <property type="component" value="Chromosome"/>
</dbReference>
<dbReference type="Pfam" id="PF01447">
    <property type="entry name" value="Peptidase_M4"/>
    <property type="match status" value="1"/>
</dbReference>
<evidence type="ECO:0000313" key="12">
    <source>
        <dbReference type="Proteomes" id="UP001228113"/>
    </source>
</evidence>
<dbReference type="KEGG" id="msea:METESE_11600"/>
<evidence type="ECO:0000256" key="7">
    <source>
        <dbReference type="PIRSR" id="PIRSR623612-1"/>
    </source>
</evidence>
<evidence type="ECO:0000259" key="10">
    <source>
        <dbReference type="Pfam" id="PF02868"/>
    </source>
</evidence>
<feature type="domain" description="Peptidase M4" evidence="9">
    <location>
        <begin position="188"/>
        <end position="345"/>
    </location>
</feature>
<dbReference type="InterPro" id="IPR013856">
    <property type="entry name" value="Peptidase_M4_domain"/>
</dbReference>
<dbReference type="InterPro" id="IPR023612">
    <property type="entry name" value="Peptidase_M4"/>
</dbReference>
<dbReference type="EMBL" id="AP027081">
    <property type="protein sequence ID" value="BDU76202.1"/>
    <property type="molecule type" value="Genomic_DNA"/>
</dbReference>
<keyword evidence="5 8" id="KW-0862">Zinc</keyword>
<feature type="active site" description="Proton donor" evidence="7">
    <location>
        <position position="432"/>
    </location>
</feature>
<evidence type="ECO:0000256" key="1">
    <source>
        <dbReference type="ARBA" id="ARBA00009388"/>
    </source>
</evidence>
<comment type="similarity">
    <text evidence="1 8">Belongs to the peptidase M4 family.</text>
</comment>
<evidence type="ECO:0000256" key="4">
    <source>
        <dbReference type="ARBA" id="ARBA00022801"/>
    </source>
</evidence>
<sequence>MHGFPRMFPLFLLALPLPGQDEAWLASQDRMVMETLKPSLGLASEDTLVVERIIPDPDLQGRSTRFAQYHKGVKVMGGEGVLHVSGARTRGVTDAFVKGLDLDTRPLLPSSEALAAAMEAFAPVERRRVSPTTELLVVRLAGRDALAFRVHLEEEGPEPRHMDYLVDAHTGRILKHWASLRTGRASKGQGRSQHSGLVVLGTTWKDQDEVYELRDWTRGRTGNAVYNLDHGTRGAKGTLYTNQSDVWGDGRNYDGGDTTSPNGETAAVDAAYGLQVTWDYYAQVLGRKGIDGEGRAIAMRVHYGKGYDNAFWSDACFCVSLGDGKDWKALTTVDILGHELSHGVCATTAKLEYFGESGSLNEANSDINGCLIEYYARGGAGDVIGSWGGNWTIGEQVSQADPPEPIRYLYKPSKDGYSPDVWSKDLKNINVHKGSGPMNRAFFFLSQGASPNRQSDYYTNLLPKGMEGIGNDRAARIWYRALTHYLTSLSGYQDARKACVSAAQDLYGQGGAEEKAVWNAFHGVGVGTAWKD</sequence>
<dbReference type="PRINTS" id="PR00730">
    <property type="entry name" value="THERMOLYSIN"/>
</dbReference>
<evidence type="ECO:0000256" key="8">
    <source>
        <dbReference type="RuleBase" id="RU366073"/>
    </source>
</evidence>
<keyword evidence="3" id="KW-0479">Metal-binding</keyword>
<keyword evidence="12" id="KW-1185">Reference proteome</keyword>
<dbReference type="Gene3D" id="3.10.170.10">
    <property type="match status" value="1"/>
</dbReference>
<dbReference type="SUPFAM" id="SSF55486">
    <property type="entry name" value="Metalloproteases ('zincins'), catalytic domain"/>
    <property type="match status" value="1"/>
</dbReference>
<dbReference type="InterPro" id="IPR027268">
    <property type="entry name" value="Peptidase_M4/M1_CTD_sf"/>
</dbReference>
<dbReference type="GO" id="GO:0046872">
    <property type="term" value="F:metal ion binding"/>
    <property type="evidence" value="ECO:0007669"/>
    <property type="project" value="UniProtKB-UniRule"/>
</dbReference>
<comment type="function">
    <text evidence="8">Extracellular zinc metalloprotease.</text>
</comment>
<protein>
    <recommendedName>
        <fullName evidence="8">Neutral metalloproteinase</fullName>
        <ecNumber evidence="8">3.4.24.-</ecNumber>
    </recommendedName>
</protein>
<gene>
    <name evidence="11" type="ORF">METESE_11600</name>
</gene>
<feature type="domain" description="Peptidase M4 C-terminal" evidence="10">
    <location>
        <begin position="349"/>
        <end position="526"/>
    </location>
</feature>
<comment type="subcellular location">
    <subcellularLocation>
        <location evidence="8">Secreted</location>
    </subcellularLocation>
</comment>
<name>A0AA48GY68_9BACT</name>
<evidence type="ECO:0000256" key="5">
    <source>
        <dbReference type="ARBA" id="ARBA00022833"/>
    </source>
</evidence>
<keyword evidence="8" id="KW-0964">Secreted</keyword>
<dbReference type="Gene3D" id="1.10.390.10">
    <property type="entry name" value="Neutral Protease Domain 2"/>
    <property type="match status" value="1"/>
</dbReference>
<evidence type="ECO:0000259" key="9">
    <source>
        <dbReference type="Pfam" id="PF01447"/>
    </source>
</evidence>
<comment type="cofactor">
    <cofactor evidence="8">
        <name>Zn(2+)</name>
        <dbReference type="ChEBI" id="CHEBI:29105"/>
    </cofactor>
</comment>
<evidence type="ECO:0000313" key="11">
    <source>
        <dbReference type="EMBL" id="BDU76202.1"/>
    </source>
</evidence>
<dbReference type="GO" id="GO:0004222">
    <property type="term" value="F:metalloendopeptidase activity"/>
    <property type="evidence" value="ECO:0007669"/>
    <property type="project" value="UniProtKB-UniRule"/>
</dbReference>
<evidence type="ECO:0000256" key="3">
    <source>
        <dbReference type="ARBA" id="ARBA00022723"/>
    </source>
</evidence>
<reference evidence="11" key="1">
    <citation type="journal article" date="2023" name="Int. J. Syst. Evol. Microbiol.">
        <title>Mesoterricola silvestris gen. nov., sp. nov., Mesoterricola sediminis sp. nov., Geothrix oryzae sp. nov., Geothrix edaphica sp. nov., Geothrix rubra sp. nov., and Geothrix limicola sp. nov., six novel members of Acidobacteriota isolated from soils.</title>
        <authorList>
            <person name="Itoh H."/>
            <person name="Sugisawa Y."/>
            <person name="Mise K."/>
            <person name="Xu Z."/>
            <person name="Kuniyasu M."/>
            <person name="Ushijima N."/>
            <person name="Kawano K."/>
            <person name="Kobayashi E."/>
            <person name="Shiratori Y."/>
            <person name="Masuda Y."/>
            <person name="Senoo K."/>
        </authorList>
    </citation>
    <scope>NUCLEOTIDE SEQUENCE</scope>
    <source>
        <strain evidence="11">W786</strain>
    </source>
</reference>
<keyword evidence="4 8" id="KW-0378">Hydrolase</keyword>
<dbReference type="PANTHER" id="PTHR33794">
    <property type="entry name" value="BACILLOLYSIN"/>
    <property type="match status" value="1"/>
</dbReference>
<evidence type="ECO:0000256" key="2">
    <source>
        <dbReference type="ARBA" id="ARBA00022670"/>
    </source>
</evidence>
<dbReference type="PANTHER" id="PTHR33794:SF1">
    <property type="entry name" value="BACILLOLYSIN"/>
    <property type="match status" value="1"/>
</dbReference>
<evidence type="ECO:0000256" key="6">
    <source>
        <dbReference type="ARBA" id="ARBA00023049"/>
    </source>
</evidence>
<keyword evidence="2 8" id="KW-0645">Protease</keyword>